<gene>
    <name evidence="1" type="ORF">U0070_020609</name>
</gene>
<proteinExistence type="predicted"/>
<dbReference type="Proteomes" id="UP001488838">
    <property type="component" value="Unassembled WGS sequence"/>
</dbReference>
<feature type="non-terminal residue" evidence="1">
    <location>
        <position position="1"/>
    </location>
</feature>
<name>A0AAW0K4B2_MYOGA</name>
<organism evidence="1 2">
    <name type="scientific">Myodes glareolus</name>
    <name type="common">Bank vole</name>
    <name type="synonym">Clethrionomys glareolus</name>
    <dbReference type="NCBI Taxonomy" id="447135"/>
    <lineage>
        <taxon>Eukaryota</taxon>
        <taxon>Metazoa</taxon>
        <taxon>Chordata</taxon>
        <taxon>Craniata</taxon>
        <taxon>Vertebrata</taxon>
        <taxon>Euteleostomi</taxon>
        <taxon>Mammalia</taxon>
        <taxon>Eutheria</taxon>
        <taxon>Euarchontoglires</taxon>
        <taxon>Glires</taxon>
        <taxon>Rodentia</taxon>
        <taxon>Myomorpha</taxon>
        <taxon>Muroidea</taxon>
        <taxon>Cricetidae</taxon>
        <taxon>Arvicolinae</taxon>
        <taxon>Myodes</taxon>
    </lineage>
</organism>
<evidence type="ECO:0000313" key="1">
    <source>
        <dbReference type="EMBL" id="KAK7833588.1"/>
    </source>
</evidence>
<comment type="caution">
    <text evidence="1">The sequence shown here is derived from an EMBL/GenBank/DDBJ whole genome shotgun (WGS) entry which is preliminary data.</text>
</comment>
<reference evidence="1 2" key="1">
    <citation type="journal article" date="2023" name="bioRxiv">
        <title>Conserved and derived expression patterns and positive selection on dental genes reveal complex evolutionary context of ever-growing rodent molars.</title>
        <authorList>
            <person name="Calamari Z.T."/>
            <person name="Song A."/>
            <person name="Cohen E."/>
            <person name="Akter M."/>
            <person name="Roy R.D."/>
            <person name="Hallikas O."/>
            <person name="Christensen M.M."/>
            <person name="Li P."/>
            <person name="Marangoni P."/>
            <person name="Jernvall J."/>
            <person name="Klein O.D."/>
        </authorList>
    </citation>
    <scope>NUCLEOTIDE SEQUENCE [LARGE SCALE GENOMIC DNA]</scope>
    <source>
        <strain evidence="1">V071</strain>
    </source>
</reference>
<dbReference type="AlphaFoldDB" id="A0AAW0K4B2"/>
<evidence type="ECO:0000313" key="2">
    <source>
        <dbReference type="Proteomes" id="UP001488838"/>
    </source>
</evidence>
<protein>
    <submittedName>
        <fullName evidence="1">Uncharacterized protein</fullName>
    </submittedName>
</protein>
<dbReference type="EMBL" id="JBBHLL010000006">
    <property type="protein sequence ID" value="KAK7833588.1"/>
    <property type="molecule type" value="Genomic_DNA"/>
</dbReference>
<keyword evidence="2" id="KW-1185">Reference proteome</keyword>
<sequence length="63" mass="7306">KKKKPKLLNKFDKTIKAELDAAEKLRKRKSSVTFPDALAHVYRVTWAALHSRATVEEDDRQDL</sequence>
<accession>A0AAW0K4B2</accession>